<reference evidence="2" key="1">
    <citation type="submission" date="2025-08" db="UniProtKB">
        <authorList>
            <consortium name="RefSeq"/>
        </authorList>
    </citation>
    <scope>IDENTIFICATION</scope>
    <source>
        <tissue evidence="2">Whole organism</tissue>
    </source>
</reference>
<sequence>MDDGTGPLASLLRQLILALGDPLDPKDGRPRISILLRVLGFCRESKCATRYSGLRKIALSMRTDCLLRRLARLACRRSGESGARQQRTHSTCRGDSYRESTVARASMILFFAGNVVDVLVSEGDTRRMPLSMMLGIYSSMACYTVLVRHKEDITTALRQAHRVAERLHRDGSPRSREVLQLMASRCRFVAKRFYPTYAALLALGTVSSFDHQTGVNQSLKGQKKILLIIRQVIEAFSSICGHVCLYTLLSYVLVIFASCSLLLREVGRVVKQTGKVGDAAAMHVQLVLGCSRMNAAFGVYLPHIAVAPSVIPLLSTVTIIMSAEKADMYVAGSFPAVLFYLAPLCEVGDMLVAGSDTFCFSAYCGPWLEEGPATRRCRWLLMSAPTMNLSAPGMVSVNRPTLRKAARTWFQFLQVLIKLKA</sequence>
<name>A0A9C6X4C6_FRAOC</name>
<evidence type="ECO:0000313" key="2">
    <source>
        <dbReference type="RefSeq" id="XP_052128927.1"/>
    </source>
</evidence>
<proteinExistence type="predicted"/>
<gene>
    <name evidence="2" type="primary">LOC127750687</name>
</gene>
<dbReference type="GeneID" id="127750687"/>
<dbReference type="RefSeq" id="XP_052128927.1">
    <property type="nucleotide sequence ID" value="XM_052272967.1"/>
</dbReference>
<dbReference type="AlphaFoldDB" id="A0A9C6X4C6"/>
<accession>A0A9C6X4C6</accession>
<evidence type="ECO:0000313" key="1">
    <source>
        <dbReference type="Proteomes" id="UP000504606"/>
    </source>
</evidence>
<protein>
    <submittedName>
        <fullName evidence="2">Uncharacterized protein LOC127750687 isoform X1</fullName>
    </submittedName>
</protein>
<dbReference type="KEGG" id="foc:127750687"/>
<organism evidence="1 2">
    <name type="scientific">Frankliniella occidentalis</name>
    <name type="common">Western flower thrips</name>
    <name type="synonym">Euthrips occidentalis</name>
    <dbReference type="NCBI Taxonomy" id="133901"/>
    <lineage>
        <taxon>Eukaryota</taxon>
        <taxon>Metazoa</taxon>
        <taxon>Ecdysozoa</taxon>
        <taxon>Arthropoda</taxon>
        <taxon>Hexapoda</taxon>
        <taxon>Insecta</taxon>
        <taxon>Pterygota</taxon>
        <taxon>Neoptera</taxon>
        <taxon>Paraneoptera</taxon>
        <taxon>Thysanoptera</taxon>
        <taxon>Terebrantia</taxon>
        <taxon>Thripoidea</taxon>
        <taxon>Thripidae</taxon>
        <taxon>Frankliniella</taxon>
    </lineage>
</organism>
<dbReference type="Proteomes" id="UP000504606">
    <property type="component" value="Unplaced"/>
</dbReference>
<keyword evidence="1" id="KW-1185">Reference proteome</keyword>